<dbReference type="PANTHER" id="PTHR46300">
    <property type="entry name" value="P450, PUTATIVE (EUROFUNG)-RELATED-RELATED"/>
    <property type="match status" value="1"/>
</dbReference>
<dbReference type="PANTHER" id="PTHR46300:SF8">
    <property type="entry name" value="CYTOCHROME P450 2E1"/>
    <property type="match status" value="1"/>
</dbReference>
<feature type="binding site" description="axial binding residue" evidence="5">
    <location>
        <position position="1249"/>
    </location>
    <ligand>
        <name>heme</name>
        <dbReference type="ChEBI" id="CHEBI:30413"/>
    </ligand>
    <ligandPart>
        <name>Fe</name>
        <dbReference type="ChEBI" id="CHEBI:18248"/>
    </ligandPart>
</feature>
<dbReference type="InterPro" id="IPR002401">
    <property type="entry name" value="Cyt_P450_E_grp-I"/>
</dbReference>
<feature type="transmembrane region" description="Helical" evidence="7">
    <location>
        <begin position="60"/>
        <end position="82"/>
    </location>
</feature>
<accession>A0A8H5K2N9</accession>
<evidence type="ECO:0000256" key="2">
    <source>
        <dbReference type="ARBA" id="ARBA00022723"/>
    </source>
</evidence>
<dbReference type="PRINTS" id="PR00463">
    <property type="entry name" value="EP450I"/>
</dbReference>
<name>A0A8H5K2N9_9HYPO</name>
<dbReference type="InterPro" id="IPR017972">
    <property type="entry name" value="Cyt_P450_CS"/>
</dbReference>
<dbReference type="PROSITE" id="PS50924">
    <property type="entry name" value="MHYT"/>
    <property type="match status" value="1"/>
</dbReference>
<dbReference type="InterPro" id="IPR001128">
    <property type="entry name" value="Cyt_P450"/>
</dbReference>
<feature type="region of interest" description="Disordered" evidence="6">
    <location>
        <begin position="634"/>
        <end position="713"/>
    </location>
</feature>
<keyword evidence="3" id="KW-0560">Oxidoreductase</keyword>
<proteinExistence type="inferred from homology"/>
<feature type="transmembrane region" description="Helical" evidence="7">
    <location>
        <begin position="97"/>
        <end position="119"/>
    </location>
</feature>
<dbReference type="Proteomes" id="UP000574317">
    <property type="component" value="Unassembled WGS sequence"/>
</dbReference>
<dbReference type="Pfam" id="PF00067">
    <property type="entry name" value="p450"/>
    <property type="match status" value="1"/>
</dbReference>
<dbReference type="Gene3D" id="1.10.630.10">
    <property type="entry name" value="Cytochrome P450"/>
    <property type="match status" value="1"/>
</dbReference>
<evidence type="ECO:0000313" key="11">
    <source>
        <dbReference type="Proteomes" id="UP000574317"/>
    </source>
</evidence>
<evidence type="ECO:0000259" key="9">
    <source>
        <dbReference type="PROSITE" id="PS50924"/>
    </source>
</evidence>
<protein>
    <submittedName>
        <fullName evidence="10">Signaling ykoW</fullName>
    </submittedName>
</protein>
<feature type="chain" id="PRO_5034609498" evidence="8">
    <location>
        <begin position="21"/>
        <end position="1329"/>
    </location>
</feature>
<feature type="compositionally biased region" description="Polar residues" evidence="6">
    <location>
        <begin position="638"/>
        <end position="652"/>
    </location>
</feature>
<evidence type="ECO:0000256" key="1">
    <source>
        <dbReference type="ARBA" id="ARBA00010617"/>
    </source>
</evidence>
<keyword evidence="8" id="KW-0732">Signal</keyword>
<evidence type="ECO:0000256" key="4">
    <source>
        <dbReference type="ARBA" id="ARBA00023004"/>
    </source>
</evidence>
<dbReference type="GO" id="GO:0005506">
    <property type="term" value="F:iron ion binding"/>
    <property type="evidence" value="ECO:0007669"/>
    <property type="project" value="InterPro"/>
</dbReference>
<evidence type="ECO:0000256" key="6">
    <source>
        <dbReference type="SAM" id="MobiDB-lite"/>
    </source>
</evidence>
<feature type="domain" description="MHYT" evidence="9">
    <location>
        <begin position="1"/>
        <end position="155"/>
    </location>
</feature>
<keyword evidence="7" id="KW-0812">Transmembrane</keyword>
<dbReference type="Pfam" id="PF03707">
    <property type="entry name" value="MHYT"/>
    <property type="match status" value="2"/>
</dbReference>
<dbReference type="EMBL" id="JAAOAO010000068">
    <property type="protein sequence ID" value="KAF5564858.1"/>
    <property type="molecule type" value="Genomic_DNA"/>
</dbReference>
<comment type="caution">
    <text evidence="10">The sequence shown here is derived from an EMBL/GenBank/DDBJ whole genome shotgun (WGS) entry which is preliminary data.</text>
</comment>
<sequence>MGGIAIWCMHFIGNIALTLAEGEAEMQIVYSSGMTVLSFCMPVLVLLAAFYAIGISNRIAWWRVITAGILCGCAICGMHYLANASIRNYQCIYEPAYIVGAAIIAVAASTVALAMFFIFQSLSASSWWKRTISAIILAGAVSSMHWCASVGTQYRLLHLRKLERGDRTATAVAVICLSFSACIIIAGSAILRARTLRGAALRAQQIELAAIVFNKDGCLLVDSNGVFPNTVVTDFFIGENTDDKFNTAHPQFHWMFQASRNWTGISGLINGMKQHLRQLPHKSQHKDPTKGIQLIDDDGELINGYSVIFRELFCVAASKLSDQLDESITTMGILWDEIIPKRSVANPAYLQALEKHRDNHTSDTSEILRKGSTTTGESHLEKGVGIELENEIDGRGALMFLVRRLTSDDEVKRLETAGYRFVDPVQVCNDARNHLQMQIQSSEFEHKLRDMKAFVSQQNRIKPGVHLGLFAIQDRGLNNHHVLVQKDARDLLPLVPLPLSTIDETQVRMVQGLSGFQVPEVIQRLRTSGASSRSPDEELFAHYLSNAIHSLHELAQEPLFHDAVLSPTILRLPYGVDGGDAEETVIMALRLKISHPVFSSGPNCQWVPLNFFGMRQVLEQSRQEFVRVLHQDFDPSTMPASRANNELTSGPLSTLRRLKRSEGSINSKGKKPRVPIMRPRASSKDSTRSSSTINLCPAESSEAHNERLPSTDTVDVYPPERHYTSHQQSFLNGGIVVFQEVTVQVEQKKSESKDNLELSWSHDTVTEPPKVHRRHNKKNEMPVVQGIELQPSGRGTTEVSVESRKRRKKMLLVWPAAIVAVIWLARWLLVSSSNGKAGGKPLPGPPGKPFVGNLFEIPAYHSWLKFKEWADTYGPIFRLNLMGREHIVLSTEKIANDLLRERGSYYSSREFLPMASGIVSGEMRPLLLPYNDRWRRGRKLMHQLTMQAAADSYQPVQDYESKKMLVSLLEAPASYEKWFELYASGVVFRIGFGKWIETGDEPEVKRIIQVVHNLERVASPGAYLVDSIPFLNSLPEAVAPFKKEGRKLHEEELSLFRELQSDVRRALEKGFDTQSFTRTFLENRDSFQLSDDEGAYVIGTLFEAGSGTTAAAMMSYCLAMCHFPEWQRKMQNELDEQVGDRMPEFEDITNLPTVRAVIKEVLRWRPVTAGGFPHQLTKDDEYEGFSFKKGTIFHPNQWAIHRDPVLYPDPDNFRPDRWLDPKFPTYREPLSKFPNLQNYSCFGFGRRICPGQNIAERSLHILTARVAWAGSVVKKRDVNGMELPVPLYDYTKGFNTQPEHFDFDVVPRSQARYTAIRESSREARSKRPQ</sequence>
<dbReference type="InterPro" id="IPR036396">
    <property type="entry name" value="Cyt_P450_sf"/>
</dbReference>
<evidence type="ECO:0000256" key="7">
    <source>
        <dbReference type="SAM" id="Phobius"/>
    </source>
</evidence>
<keyword evidence="7" id="KW-0472">Membrane</keyword>
<keyword evidence="2 5" id="KW-0479">Metal-binding</keyword>
<dbReference type="GO" id="GO:0020037">
    <property type="term" value="F:heme binding"/>
    <property type="evidence" value="ECO:0007669"/>
    <property type="project" value="InterPro"/>
</dbReference>
<feature type="transmembrane region" description="Helical" evidence="7">
    <location>
        <begin position="30"/>
        <end position="53"/>
    </location>
</feature>
<organism evidence="10 11">
    <name type="scientific">Fusarium napiforme</name>
    <dbReference type="NCBI Taxonomy" id="42672"/>
    <lineage>
        <taxon>Eukaryota</taxon>
        <taxon>Fungi</taxon>
        <taxon>Dikarya</taxon>
        <taxon>Ascomycota</taxon>
        <taxon>Pezizomycotina</taxon>
        <taxon>Sordariomycetes</taxon>
        <taxon>Hypocreomycetidae</taxon>
        <taxon>Hypocreales</taxon>
        <taxon>Nectriaceae</taxon>
        <taxon>Fusarium</taxon>
        <taxon>Fusarium fujikuroi species complex</taxon>
    </lineage>
</organism>
<keyword evidence="7" id="KW-1133">Transmembrane helix</keyword>
<keyword evidence="11" id="KW-1185">Reference proteome</keyword>
<feature type="transmembrane region" description="Helical" evidence="7">
    <location>
        <begin position="171"/>
        <end position="191"/>
    </location>
</feature>
<feature type="transmembrane region" description="Helical" evidence="7">
    <location>
        <begin position="131"/>
        <end position="151"/>
    </location>
</feature>
<comment type="similarity">
    <text evidence="1">Belongs to the cytochrome P450 family.</text>
</comment>
<dbReference type="GO" id="GO:0016705">
    <property type="term" value="F:oxidoreductase activity, acting on paired donors, with incorporation or reduction of molecular oxygen"/>
    <property type="evidence" value="ECO:0007669"/>
    <property type="project" value="InterPro"/>
</dbReference>
<gene>
    <name evidence="10" type="ORF">FNAPI_1936</name>
</gene>
<evidence type="ECO:0000313" key="10">
    <source>
        <dbReference type="EMBL" id="KAF5564858.1"/>
    </source>
</evidence>
<dbReference type="SUPFAM" id="SSF48264">
    <property type="entry name" value="Cytochrome P450"/>
    <property type="match status" value="1"/>
</dbReference>
<reference evidence="10 11" key="1">
    <citation type="submission" date="2020-05" db="EMBL/GenBank/DDBJ databases">
        <title>Identification and distribution of gene clusters putatively required for synthesis of sphingolipid metabolism inhibitors in phylogenetically diverse species of the filamentous fungus Fusarium.</title>
        <authorList>
            <person name="Kim H.-S."/>
            <person name="Busman M."/>
            <person name="Brown D.W."/>
            <person name="Divon H."/>
            <person name="Uhlig S."/>
            <person name="Proctor R.H."/>
        </authorList>
    </citation>
    <scope>NUCLEOTIDE SEQUENCE [LARGE SCALE GENOMIC DNA]</scope>
    <source>
        <strain evidence="10 11">NRRL 25196</strain>
    </source>
</reference>
<evidence type="ECO:0000256" key="3">
    <source>
        <dbReference type="ARBA" id="ARBA00023002"/>
    </source>
</evidence>
<dbReference type="PROSITE" id="PS00086">
    <property type="entry name" value="CYTOCHROME_P450"/>
    <property type="match status" value="1"/>
</dbReference>
<comment type="cofactor">
    <cofactor evidence="5">
        <name>heme</name>
        <dbReference type="ChEBI" id="CHEBI:30413"/>
    </cofactor>
</comment>
<dbReference type="CDD" id="cd11065">
    <property type="entry name" value="CYP64-like"/>
    <property type="match status" value="1"/>
</dbReference>
<feature type="transmembrane region" description="Helical" evidence="7">
    <location>
        <begin position="811"/>
        <end position="829"/>
    </location>
</feature>
<dbReference type="InterPro" id="IPR005330">
    <property type="entry name" value="MHYT_dom"/>
</dbReference>
<dbReference type="GO" id="GO:0004497">
    <property type="term" value="F:monooxygenase activity"/>
    <property type="evidence" value="ECO:0007669"/>
    <property type="project" value="InterPro"/>
</dbReference>
<dbReference type="InterPro" id="IPR050364">
    <property type="entry name" value="Cytochrome_P450_fung"/>
</dbReference>
<feature type="signal peptide" evidence="8">
    <location>
        <begin position="1"/>
        <end position="20"/>
    </location>
</feature>
<keyword evidence="4 5" id="KW-0408">Iron</keyword>
<keyword evidence="5" id="KW-0349">Heme</keyword>
<evidence type="ECO:0000256" key="5">
    <source>
        <dbReference type="PIRSR" id="PIRSR602401-1"/>
    </source>
</evidence>
<evidence type="ECO:0000256" key="8">
    <source>
        <dbReference type="SAM" id="SignalP"/>
    </source>
</evidence>